<gene>
    <name evidence="1" type="ORF">JCGZ_18451</name>
</gene>
<keyword evidence="2" id="KW-1185">Reference proteome</keyword>
<dbReference type="EMBL" id="KK914726">
    <property type="protein sequence ID" value="KDP29876.1"/>
    <property type="molecule type" value="Genomic_DNA"/>
</dbReference>
<organism evidence="1 2">
    <name type="scientific">Jatropha curcas</name>
    <name type="common">Barbados nut</name>
    <dbReference type="NCBI Taxonomy" id="180498"/>
    <lineage>
        <taxon>Eukaryota</taxon>
        <taxon>Viridiplantae</taxon>
        <taxon>Streptophyta</taxon>
        <taxon>Embryophyta</taxon>
        <taxon>Tracheophyta</taxon>
        <taxon>Spermatophyta</taxon>
        <taxon>Magnoliopsida</taxon>
        <taxon>eudicotyledons</taxon>
        <taxon>Gunneridae</taxon>
        <taxon>Pentapetalae</taxon>
        <taxon>rosids</taxon>
        <taxon>fabids</taxon>
        <taxon>Malpighiales</taxon>
        <taxon>Euphorbiaceae</taxon>
        <taxon>Crotonoideae</taxon>
        <taxon>Jatropheae</taxon>
        <taxon>Jatropha</taxon>
    </lineage>
</organism>
<protein>
    <submittedName>
        <fullName evidence="1">Uncharacterized protein</fullName>
    </submittedName>
</protein>
<sequence>MAVAAADISRAYLQQLIDRIAMKDSQEVDGAEVIFKEELIYNFRGEVQLYELSSTLPKLDDILTGV</sequence>
<name>A0A067K0X6_JATCU</name>
<evidence type="ECO:0000313" key="1">
    <source>
        <dbReference type="EMBL" id="KDP29876.1"/>
    </source>
</evidence>
<accession>A0A067K0X6</accession>
<evidence type="ECO:0000313" key="2">
    <source>
        <dbReference type="Proteomes" id="UP000027138"/>
    </source>
</evidence>
<dbReference type="Proteomes" id="UP000027138">
    <property type="component" value="Unassembled WGS sequence"/>
</dbReference>
<proteinExistence type="predicted"/>
<dbReference type="OrthoDB" id="1743187at2759"/>
<reference evidence="1 2" key="1">
    <citation type="journal article" date="2014" name="PLoS ONE">
        <title>Global Analysis of Gene Expression Profiles in Physic Nut (Jatropha curcas L.) Seedlings Exposed to Salt Stress.</title>
        <authorList>
            <person name="Zhang L."/>
            <person name="Zhang C."/>
            <person name="Wu P."/>
            <person name="Chen Y."/>
            <person name="Li M."/>
            <person name="Jiang H."/>
            <person name="Wu G."/>
        </authorList>
    </citation>
    <scope>NUCLEOTIDE SEQUENCE [LARGE SCALE GENOMIC DNA]</scope>
    <source>
        <strain evidence="2">cv. GZQX0401</strain>
        <tissue evidence="1">Young leaves</tissue>
    </source>
</reference>
<dbReference type="AlphaFoldDB" id="A0A067K0X6"/>